<protein>
    <submittedName>
        <fullName evidence="2">Uncharacterized protein</fullName>
    </submittedName>
</protein>
<proteinExistence type="predicted"/>
<dbReference type="Proteomes" id="UP000001660">
    <property type="component" value="Chromosome"/>
</dbReference>
<organism evidence="2 3">
    <name type="scientific">Nitrospira defluvii</name>
    <dbReference type="NCBI Taxonomy" id="330214"/>
    <lineage>
        <taxon>Bacteria</taxon>
        <taxon>Pseudomonadati</taxon>
        <taxon>Nitrospirota</taxon>
        <taxon>Nitrospiria</taxon>
        <taxon>Nitrospirales</taxon>
        <taxon>Nitrospiraceae</taxon>
        <taxon>Nitrospira</taxon>
    </lineage>
</organism>
<feature type="region of interest" description="Disordered" evidence="1">
    <location>
        <begin position="25"/>
        <end position="51"/>
    </location>
</feature>
<evidence type="ECO:0000313" key="3">
    <source>
        <dbReference type="Proteomes" id="UP000001660"/>
    </source>
</evidence>
<dbReference type="STRING" id="330214.NIDE1662"/>
<accession>D8PDT8</accession>
<dbReference type="AlphaFoldDB" id="D8PDT8"/>
<name>D8PDT8_9BACT</name>
<evidence type="ECO:0000313" key="2">
    <source>
        <dbReference type="EMBL" id="CBK41397.1"/>
    </source>
</evidence>
<dbReference type="HOGENOM" id="CLU_2768174_0_0_0"/>
<keyword evidence="3" id="KW-1185">Reference proteome</keyword>
<gene>
    <name evidence="2" type="ORF">NIDE1662</name>
</gene>
<dbReference type="EMBL" id="FP929003">
    <property type="protein sequence ID" value="CBK41397.1"/>
    <property type="molecule type" value="Genomic_DNA"/>
</dbReference>
<reference evidence="2 3" key="1">
    <citation type="journal article" date="2010" name="Proc. Natl. Acad. Sci. U.S.A.">
        <title>A Nitrospira metagenome illuminates the physiology and evolution of globally important nitrite-oxidizing bacteria.</title>
        <authorList>
            <person name="Lucker S."/>
            <person name="Wagner M."/>
            <person name="Maixner F."/>
            <person name="Pelletier E."/>
            <person name="Koch H."/>
            <person name="Vacherie B."/>
            <person name="Rattei T."/>
            <person name="Sinninghe Damste J."/>
            <person name="Spieck E."/>
            <person name="Le Paslier D."/>
            <person name="Daims H."/>
        </authorList>
    </citation>
    <scope>NUCLEOTIDE SEQUENCE [LARGE SCALE GENOMIC DNA]</scope>
</reference>
<sequence length="69" mass="7787">MCVEGICIDDRWCWMVLAADSDANRKSGGVTRNQGPLWRGTSERLLDPEGGDASPWPPLCLIVEYRHRE</sequence>
<dbReference type="KEGG" id="nde:NIDE1662"/>
<evidence type="ECO:0000256" key="1">
    <source>
        <dbReference type="SAM" id="MobiDB-lite"/>
    </source>
</evidence>